<keyword evidence="11" id="KW-0378">Hydrolase</keyword>
<keyword evidence="14" id="KW-0805">Transcription regulation</keyword>
<comment type="function">
    <text evidence="17">Ubiquitous transcription factor required for a diverse set of processes. It is a component of the CCR4 complex involved in the control of gene expression.</text>
</comment>
<evidence type="ECO:0000256" key="16">
    <source>
        <dbReference type="ARBA" id="ARBA00023242"/>
    </source>
</evidence>
<evidence type="ECO:0000256" key="17">
    <source>
        <dbReference type="ARBA" id="ARBA00025148"/>
    </source>
</evidence>
<keyword evidence="12" id="KW-0269">Exonuclease</keyword>
<comment type="caution">
    <text evidence="19">The sequence shown here is derived from an EMBL/GenBank/DDBJ whole genome shotgun (WGS) entry which is preliminary data.</text>
</comment>
<evidence type="ECO:0000256" key="9">
    <source>
        <dbReference type="ARBA" id="ARBA00022722"/>
    </source>
</evidence>
<evidence type="ECO:0000313" key="19">
    <source>
        <dbReference type="EMBL" id="RAL51725.1"/>
    </source>
</evidence>
<evidence type="ECO:0000256" key="18">
    <source>
        <dbReference type="SAM" id="Phobius"/>
    </source>
</evidence>
<keyword evidence="10" id="KW-0479">Metal-binding</keyword>
<dbReference type="GO" id="GO:0005737">
    <property type="term" value="C:cytoplasm"/>
    <property type="evidence" value="ECO:0007669"/>
    <property type="project" value="UniProtKB-SubCell"/>
</dbReference>
<evidence type="ECO:0000256" key="4">
    <source>
        <dbReference type="ARBA" id="ARBA00004496"/>
    </source>
</evidence>
<dbReference type="PANTHER" id="PTHR10797">
    <property type="entry name" value="CCR4-NOT TRANSCRIPTION COMPLEX SUBUNIT"/>
    <property type="match status" value="1"/>
</dbReference>
<dbReference type="GO" id="GO:0030014">
    <property type="term" value="C:CCR4-NOT complex"/>
    <property type="evidence" value="ECO:0007669"/>
    <property type="project" value="InterPro"/>
</dbReference>
<dbReference type="EC" id="3.1.13.4" evidence="7"/>
<evidence type="ECO:0000256" key="3">
    <source>
        <dbReference type="ARBA" id="ARBA00004123"/>
    </source>
</evidence>
<keyword evidence="18" id="KW-0812">Transmembrane</keyword>
<name>A0A328E171_9ASTE</name>
<keyword evidence="8" id="KW-0963">Cytoplasm</keyword>
<evidence type="ECO:0000313" key="20">
    <source>
        <dbReference type="Proteomes" id="UP000249390"/>
    </source>
</evidence>
<comment type="subunit">
    <text evidence="6">Component of the CCR4-NOT complex, at least composed of CRR4 and CAF1 proteins.</text>
</comment>
<dbReference type="EMBL" id="NQVE01000046">
    <property type="protein sequence ID" value="RAL51725.1"/>
    <property type="molecule type" value="Genomic_DNA"/>
</dbReference>
<reference evidence="19 20" key="1">
    <citation type="submission" date="2018-06" db="EMBL/GenBank/DDBJ databases">
        <title>The Genome of Cuscuta australis (Dodder) Provides Insight into the Evolution of Plant Parasitism.</title>
        <authorList>
            <person name="Liu H."/>
        </authorList>
    </citation>
    <scope>NUCLEOTIDE SEQUENCE [LARGE SCALE GENOMIC DNA]</scope>
    <source>
        <strain evidence="20">cv. Yunnan</strain>
        <tissue evidence="19">Vines</tissue>
    </source>
</reference>
<comment type="cofactor">
    <cofactor evidence="2">
        <name>a divalent metal cation</name>
        <dbReference type="ChEBI" id="CHEBI:60240"/>
    </cofactor>
</comment>
<proteinExistence type="inferred from homology"/>
<dbReference type="InterPro" id="IPR039637">
    <property type="entry name" value="CNOT7/CNOT8/Pop2"/>
</dbReference>
<dbReference type="Gene3D" id="3.30.420.10">
    <property type="entry name" value="Ribonuclease H-like superfamily/Ribonuclease H"/>
    <property type="match status" value="1"/>
</dbReference>
<evidence type="ECO:0000256" key="11">
    <source>
        <dbReference type="ARBA" id="ARBA00022801"/>
    </source>
</evidence>
<comment type="catalytic activity">
    <reaction evidence="1">
        <text>Exonucleolytic cleavage of poly(A) to 5'-AMP.</text>
        <dbReference type="EC" id="3.1.13.4"/>
    </reaction>
</comment>
<accession>A0A328E171</accession>
<dbReference type="InterPro" id="IPR012337">
    <property type="entry name" value="RNaseH-like_sf"/>
</dbReference>
<keyword evidence="13" id="KW-0694">RNA-binding</keyword>
<protein>
    <recommendedName>
        <fullName evidence="7">poly(A)-specific ribonuclease</fullName>
        <ecNumber evidence="7">3.1.13.4</ecNumber>
    </recommendedName>
</protein>
<dbReference type="InterPro" id="IPR006941">
    <property type="entry name" value="RNase_CAF1"/>
</dbReference>
<evidence type="ECO:0000256" key="12">
    <source>
        <dbReference type="ARBA" id="ARBA00022839"/>
    </source>
</evidence>
<dbReference type="AlphaFoldDB" id="A0A328E171"/>
<keyword evidence="15" id="KW-0804">Transcription</keyword>
<keyword evidence="18" id="KW-1133">Transmembrane helix</keyword>
<evidence type="ECO:0000256" key="5">
    <source>
        <dbReference type="ARBA" id="ARBA00008372"/>
    </source>
</evidence>
<evidence type="ECO:0000256" key="14">
    <source>
        <dbReference type="ARBA" id="ARBA00023015"/>
    </source>
</evidence>
<dbReference type="GO" id="GO:0046872">
    <property type="term" value="F:metal ion binding"/>
    <property type="evidence" value="ECO:0007669"/>
    <property type="project" value="UniProtKB-KW"/>
</dbReference>
<evidence type="ECO:0000256" key="10">
    <source>
        <dbReference type="ARBA" id="ARBA00022723"/>
    </source>
</evidence>
<comment type="similarity">
    <text evidence="5">Belongs to the CAF1 family.</text>
</comment>
<dbReference type="GO" id="GO:0004535">
    <property type="term" value="F:poly(A)-specific ribonuclease activity"/>
    <property type="evidence" value="ECO:0007669"/>
    <property type="project" value="UniProtKB-EC"/>
</dbReference>
<evidence type="ECO:0000256" key="13">
    <source>
        <dbReference type="ARBA" id="ARBA00022884"/>
    </source>
</evidence>
<keyword evidence="20" id="KW-1185">Reference proteome</keyword>
<dbReference type="GO" id="GO:0003723">
    <property type="term" value="F:RNA binding"/>
    <property type="evidence" value="ECO:0007669"/>
    <property type="project" value="UniProtKB-KW"/>
</dbReference>
<evidence type="ECO:0000256" key="6">
    <source>
        <dbReference type="ARBA" id="ARBA00011757"/>
    </source>
</evidence>
<organism evidence="19 20">
    <name type="scientific">Cuscuta australis</name>
    <dbReference type="NCBI Taxonomy" id="267555"/>
    <lineage>
        <taxon>Eukaryota</taxon>
        <taxon>Viridiplantae</taxon>
        <taxon>Streptophyta</taxon>
        <taxon>Embryophyta</taxon>
        <taxon>Tracheophyta</taxon>
        <taxon>Spermatophyta</taxon>
        <taxon>Magnoliopsida</taxon>
        <taxon>eudicotyledons</taxon>
        <taxon>Gunneridae</taxon>
        <taxon>Pentapetalae</taxon>
        <taxon>asterids</taxon>
        <taxon>lamiids</taxon>
        <taxon>Solanales</taxon>
        <taxon>Convolvulaceae</taxon>
        <taxon>Cuscuteae</taxon>
        <taxon>Cuscuta</taxon>
        <taxon>Cuscuta subgen. Grammica</taxon>
        <taxon>Cuscuta sect. Cleistogrammica</taxon>
    </lineage>
</organism>
<feature type="transmembrane region" description="Helical" evidence="18">
    <location>
        <begin position="282"/>
        <end position="301"/>
    </location>
</feature>
<dbReference type="SUPFAM" id="SSF53098">
    <property type="entry name" value="Ribonuclease H-like"/>
    <property type="match status" value="1"/>
</dbReference>
<evidence type="ECO:0000256" key="1">
    <source>
        <dbReference type="ARBA" id="ARBA00001663"/>
    </source>
</evidence>
<gene>
    <name evidence="19" type="ORF">DM860_010443</name>
</gene>
<keyword evidence="16" id="KW-0539">Nucleus</keyword>
<comment type="subcellular location">
    <subcellularLocation>
        <location evidence="4">Cytoplasm</location>
    </subcellularLocation>
    <subcellularLocation>
        <location evidence="3">Nucleus</location>
    </subcellularLocation>
</comment>
<dbReference type="Proteomes" id="UP000249390">
    <property type="component" value="Unassembled WGS sequence"/>
</dbReference>
<keyword evidence="18" id="KW-0472">Membrane</keyword>
<dbReference type="GO" id="GO:0005634">
    <property type="term" value="C:nucleus"/>
    <property type="evidence" value="ECO:0007669"/>
    <property type="project" value="UniProtKB-SubCell"/>
</dbReference>
<evidence type="ECO:0000256" key="2">
    <source>
        <dbReference type="ARBA" id="ARBA00001968"/>
    </source>
</evidence>
<dbReference type="InterPro" id="IPR036397">
    <property type="entry name" value="RNaseH_sf"/>
</dbReference>
<evidence type="ECO:0000256" key="7">
    <source>
        <dbReference type="ARBA" id="ARBA00012161"/>
    </source>
</evidence>
<keyword evidence="9" id="KW-0540">Nuclease</keyword>
<sequence length="303" mass="34127">MATDPPPPPRNPSPPPEIISITADKPIQIRSVWAKNLDSEFDLIRKLIDDYPFVSMDTEFPGVVFRRDLRSRDPDEHYRTLKSNVDALKLIQVGITLTDASGNLPDLSSPFRYIWEFNFCDFDVGRDDHAPGSVELLRQQGIDFHKTQSLGADTTRFAELMMSSGLVCNDAVTYITFHSGYDFGYLIKALKGCDLPGTLGEFHELLGVLFGNKVYDVKHLMKFCSNLHGGLDRVASMLELNRTVGKCHQAGSDSLLTWSAFQKIKKAYFEDRDALTEKYAGVLYGLLAMCIFQMLSHVMLIHH</sequence>
<evidence type="ECO:0000256" key="8">
    <source>
        <dbReference type="ARBA" id="ARBA00022490"/>
    </source>
</evidence>
<dbReference type="Pfam" id="PF04857">
    <property type="entry name" value="CAF1"/>
    <property type="match status" value="1"/>
</dbReference>
<evidence type="ECO:0000256" key="15">
    <source>
        <dbReference type="ARBA" id="ARBA00023163"/>
    </source>
</evidence>